<proteinExistence type="predicted"/>
<organism evidence="3 4">
    <name type="scientific">Azorhizobium oxalatiphilum</name>
    <dbReference type="NCBI Taxonomy" id="980631"/>
    <lineage>
        <taxon>Bacteria</taxon>
        <taxon>Pseudomonadati</taxon>
        <taxon>Pseudomonadota</taxon>
        <taxon>Alphaproteobacteria</taxon>
        <taxon>Hyphomicrobiales</taxon>
        <taxon>Xanthobacteraceae</taxon>
        <taxon>Azorhizobium</taxon>
    </lineage>
</organism>
<dbReference type="RefSeq" id="WP_188582800.1">
    <property type="nucleotide sequence ID" value="NZ_BMCT01000008.1"/>
</dbReference>
<dbReference type="Pfam" id="PF08885">
    <property type="entry name" value="GSCFA"/>
    <property type="match status" value="1"/>
</dbReference>
<dbReference type="EMBL" id="BMCT01000008">
    <property type="protein sequence ID" value="GGF79834.1"/>
    <property type="molecule type" value="Genomic_DNA"/>
</dbReference>
<feature type="domain" description="GSCFA" evidence="2">
    <location>
        <begin position="40"/>
        <end position="308"/>
    </location>
</feature>
<dbReference type="AlphaFoldDB" id="A0A917CD02"/>
<reference evidence="3" key="1">
    <citation type="journal article" date="2014" name="Int. J. Syst. Evol. Microbiol.">
        <title>Complete genome sequence of Corynebacterium casei LMG S-19264T (=DSM 44701T), isolated from a smear-ripened cheese.</title>
        <authorList>
            <consortium name="US DOE Joint Genome Institute (JGI-PGF)"/>
            <person name="Walter F."/>
            <person name="Albersmeier A."/>
            <person name="Kalinowski J."/>
            <person name="Ruckert C."/>
        </authorList>
    </citation>
    <scope>NUCLEOTIDE SEQUENCE</scope>
    <source>
        <strain evidence="3">CCM 7897</strain>
    </source>
</reference>
<dbReference type="Proteomes" id="UP000606044">
    <property type="component" value="Unassembled WGS sequence"/>
</dbReference>
<dbReference type="InterPro" id="IPR014982">
    <property type="entry name" value="GSCFA"/>
</dbReference>
<evidence type="ECO:0000313" key="3">
    <source>
        <dbReference type="EMBL" id="GGF79834.1"/>
    </source>
</evidence>
<gene>
    <name evidence="3" type="ORF">GCM10007301_44920</name>
</gene>
<keyword evidence="4" id="KW-1185">Reference proteome</keyword>
<sequence>MNPYEALPGEAFWRTAVTSRAPLEIGPLWQPKWPIGPETRIAAFGSCFARHFGRVLRARGFSFVDAEPAPTPLPEAERRRLGYDLFSARTGNIYTPRQLLQWLRWASGAAPVPDTFWSRDGRTHDPFRPGIEPDGFASRAEAEASRRTALASLAQALGETDLFVFTLGLNEAWRDKASGLEYPVAPGVCADAFDPARHAFHEHTLGDVLADVSAALDLLAHIRPGVKVLLTVAPGPLIATASGRHVLVATGGCKAILRAAAGEMARRPDCDYFPSFELITSPPFRAMFFAPNLRDVSAFGVEVVMNTFFGALGSAAAAPQAPAAPGPADPECDEAAVEQFAPAP</sequence>
<accession>A0A917CD02</accession>
<feature type="region of interest" description="Disordered" evidence="1">
    <location>
        <begin position="320"/>
        <end position="344"/>
    </location>
</feature>
<evidence type="ECO:0000256" key="1">
    <source>
        <dbReference type="SAM" id="MobiDB-lite"/>
    </source>
</evidence>
<evidence type="ECO:0000259" key="2">
    <source>
        <dbReference type="Pfam" id="PF08885"/>
    </source>
</evidence>
<name>A0A917CD02_9HYPH</name>
<protein>
    <recommendedName>
        <fullName evidence="2">GSCFA domain-containing protein</fullName>
    </recommendedName>
</protein>
<comment type="caution">
    <text evidence="3">The sequence shown here is derived from an EMBL/GenBank/DDBJ whole genome shotgun (WGS) entry which is preliminary data.</text>
</comment>
<reference evidence="3" key="2">
    <citation type="submission" date="2020-09" db="EMBL/GenBank/DDBJ databases">
        <authorList>
            <person name="Sun Q."/>
            <person name="Sedlacek I."/>
        </authorList>
    </citation>
    <scope>NUCLEOTIDE SEQUENCE</scope>
    <source>
        <strain evidence="3">CCM 7897</strain>
    </source>
</reference>
<evidence type="ECO:0000313" key="4">
    <source>
        <dbReference type="Proteomes" id="UP000606044"/>
    </source>
</evidence>